<protein>
    <submittedName>
        <fullName evidence="2">Uncharacterized protein</fullName>
    </submittedName>
</protein>
<organism evidence="2 3">
    <name type="scientific">Schizothecium vesticola</name>
    <dbReference type="NCBI Taxonomy" id="314040"/>
    <lineage>
        <taxon>Eukaryota</taxon>
        <taxon>Fungi</taxon>
        <taxon>Dikarya</taxon>
        <taxon>Ascomycota</taxon>
        <taxon>Pezizomycotina</taxon>
        <taxon>Sordariomycetes</taxon>
        <taxon>Sordariomycetidae</taxon>
        <taxon>Sordariales</taxon>
        <taxon>Schizotheciaceae</taxon>
        <taxon>Schizothecium</taxon>
    </lineage>
</organism>
<reference evidence="2" key="1">
    <citation type="submission" date="2023-06" db="EMBL/GenBank/DDBJ databases">
        <title>Genome-scale phylogeny and comparative genomics of the fungal order Sordariales.</title>
        <authorList>
            <consortium name="Lawrence Berkeley National Laboratory"/>
            <person name="Hensen N."/>
            <person name="Bonometti L."/>
            <person name="Westerberg I."/>
            <person name="Brannstrom I.O."/>
            <person name="Guillou S."/>
            <person name="Cros-Aarteil S."/>
            <person name="Calhoun S."/>
            <person name="Haridas S."/>
            <person name="Kuo A."/>
            <person name="Mondo S."/>
            <person name="Pangilinan J."/>
            <person name="Riley R."/>
            <person name="LaButti K."/>
            <person name="Andreopoulos B."/>
            <person name="Lipzen A."/>
            <person name="Chen C."/>
            <person name="Yanf M."/>
            <person name="Daum C."/>
            <person name="Ng V."/>
            <person name="Clum A."/>
            <person name="Steindorff A."/>
            <person name="Ohm R."/>
            <person name="Martin F."/>
            <person name="Silar P."/>
            <person name="Natvig D."/>
            <person name="Lalanne C."/>
            <person name="Gautier V."/>
            <person name="Ament-velasquez S.L."/>
            <person name="Kruys A."/>
            <person name="Hutchinson M.I."/>
            <person name="Powell A.J."/>
            <person name="Barry K."/>
            <person name="Miller A.N."/>
            <person name="Grigoriev I.V."/>
            <person name="Debuchy R."/>
            <person name="Gladieux P."/>
            <person name="Thoren M.H."/>
            <person name="Johannesson H."/>
        </authorList>
    </citation>
    <scope>NUCLEOTIDE SEQUENCE</scope>
    <source>
        <strain evidence="2">SMH3187-1</strain>
    </source>
</reference>
<name>A0AA40KDG7_9PEZI</name>
<gene>
    <name evidence="2" type="ORF">B0T18DRAFT_400721</name>
</gene>
<dbReference type="Proteomes" id="UP001172155">
    <property type="component" value="Unassembled WGS sequence"/>
</dbReference>
<evidence type="ECO:0000256" key="1">
    <source>
        <dbReference type="SAM" id="MobiDB-lite"/>
    </source>
</evidence>
<sequence length="96" mass="10025">MFTEHERSGIQSQGPGLDFGGYTADPLSSSGARRDSGGGGGTLANGHTYVPSESMYAPSPHPQYAPHGYGTHHHRMGGSASRGTDGHRMATVASRR</sequence>
<feature type="region of interest" description="Disordered" evidence="1">
    <location>
        <begin position="1"/>
        <end position="96"/>
    </location>
</feature>
<keyword evidence="3" id="KW-1185">Reference proteome</keyword>
<accession>A0AA40KDG7</accession>
<dbReference type="EMBL" id="JAUKUD010000001">
    <property type="protein sequence ID" value="KAK0755128.1"/>
    <property type="molecule type" value="Genomic_DNA"/>
</dbReference>
<evidence type="ECO:0000313" key="2">
    <source>
        <dbReference type="EMBL" id="KAK0755128.1"/>
    </source>
</evidence>
<proteinExistence type="predicted"/>
<dbReference type="AlphaFoldDB" id="A0AA40KDG7"/>
<evidence type="ECO:0000313" key="3">
    <source>
        <dbReference type="Proteomes" id="UP001172155"/>
    </source>
</evidence>
<comment type="caution">
    <text evidence="2">The sequence shown here is derived from an EMBL/GenBank/DDBJ whole genome shotgun (WGS) entry which is preliminary data.</text>
</comment>